<evidence type="ECO:0000313" key="8">
    <source>
        <dbReference type="Proteomes" id="UP000179441"/>
    </source>
</evidence>
<dbReference type="SUPFAM" id="SSF54373">
    <property type="entry name" value="FAD-linked reductases, C-terminal domain"/>
    <property type="match status" value="1"/>
</dbReference>
<comment type="caution">
    <text evidence="7">The sequence shown here is derived from an EMBL/GenBank/DDBJ whole genome shotgun (WGS) entry which is preliminary data.</text>
</comment>
<dbReference type="Gene3D" id="3.50.50.60">
    <property type="entry name" value="FAD/NAD(P)-binding domain"/>
    <property type="match status" value="1"/>
</dbReference>
<accession>A0A1S1MCG2</accession>
<evidence type="ECO:0000256" key="3">
    <source>
        <dbReference type="ARBA" id="ARBA00022827"/>
    </source>
</evidence>
<keyword evidence="4" id="KW-0560">Oxidoreductase</keyword>
<organism evidence="7 8">
    <name type="scientific">Mycobacteroides chelonae</name>
    <name type="common">Mycobacterium chelonae</name>
    <dbReference type="NCBI Taxonomy" id="1774"/>
    <lineage>
        <taxon>Bacteria</taxon>
        <taxon>Bacillati</taxon>
        <taxon>Actinomycetota</taxon>
        <taxon>Actinomycetes</taxon>
        <taxon>Mycobacteriales</taxon>
        <taxon>Mycobacteriaceae</taxon>
        <taxon>Mycobacteroides</taxon>
    </lineage>
</organism>
<dbReference type="InterPro" id="IPR036188">
    <property type="entry name" value="FAD/NAD-bd_sf"/>
</dbReference>
<dbReference type="InterPro" id="IPR050493">
    <property type="entry name" value="FAD-dep_Monooxygenase_BioMet"/>
</dbReference>
<dbReference type="GO" id="GO:0071949">
    <property type="term" value="F:FAD binding"/>
    <property type="evidence" value="ECO:0007669"/>
    <property type="project" value="InterPro"/>
</dbReference>
<evidence type="ECO:0000256" key="1">
    <source>
        <dbReference type="ARBA" id="ARBA00001974"/>
    </source>
</evidence>
<dbReference type="Pfam" id="PF01494">
    <property type="entry name" value="FAD_binding_3"/>
    <property type="match status" value="1"/>
</dbReference>
<dbReference type="PRINTS" id="PR00420">
    <property type="entry name" value="RNGMNOXGNASE"/>
</dbReference>
<reference evidence="7 8" key="1">
    <citation type="submission" date="2016-10" db="EMBL/GenBank/DDBJ databases">
        <title>Evaluation of Human, Veterinary and Environmental Mycobacterium chelonae Isolates by Core Genome Phylogenomic Analysis, Targeted Gene Comparison, and Anti-microbial Susceptibility Patterns: A Tale of Mistaken Identities.</title>
        <authorList>
            <person name="Fogelson S.B."/>
            <person name="Camus A.C."/>
            <person name="Lorenz W."/>
            <person name="Vasireddy R."/>
            <person name="Vasireddy S."/>
            <person name="Smith T."/>
            <person name="Brown-Elliott B.A."/>
            <person name="Wallace R.J.Jr."/>
            <person name="Hasan N.A."/>
            <person name="Reischl U."/>
            <person name="Sanchez S."/>
        </authorList>
    </citation>
    <scope>NUCLEOTIDE SEQUENCE [LARGE SCALE GENOMIC DNA]</scope>
    <source>
        <strain evidence="7 8">15518</strain>
    </source>
</reference>
<comment type="cofactor">
    <cofactor evidence="1">
        <name>FAD</name>
        <dbReference type="ChEBI" id="CHEBI:57692"/>
    </cofactor>
</comment>
<evidence type="ECO:0000313" key="7">
    <source>
        <dbReference type="EMBL" id="OHU80558.1"/>
    </source>
</evidence>
<name>A0A1S1MCG2_MYCCH</name>
<evidence type="ECO:0000256" key="4">
    <source>
        <dbReference type="ARBA" id="ARBA00023002"/>
    </source>
</evidence>
<keyword evidence="5" id="KW-0503">Monooxygenase</keyword>
<keyword evidence="3" id="KW-0274">FAD</keyword>
<dbReference type="PANTHER" id="PTHR13789">
    <property type="entry name" value="MONOOXYGENASE"/>
    <property type="match status" value="1"/>
</dbReference>
<dbReference type="SUPFAM" id="SSF51905">
    <property type="entry name" value="FAD/NAD(P)-binding domain"/>
    <property type="match status" value="1"/>
</dbReference>
<dbReference type="Proteomes" id="UP000179441">
    <property type="component" value="Unassembled WGS sequence"/>
</dbReference>
<feature type="domain" description="FAD-binding" evidence="6">
    <location>
        <begin position="2"/>
        <end position="335"/>
    </location>
</feature>
<dbReference type="GO" id="GO:0004497">
    <property type="term" value="F:monooxygenase activity"/>
    <property type="evidence" value="ECO:0007669"/>
    <property type="project" value="UniProtKB-KW"/>
</dbReference>
<proteinExistence type="predicted"/>
<keyword evidence="8" id="KW-1185">Reference proteome</keyword>
<gene>
    <name evidence="7" type="ORF">BKG84_07175</name>
</gene>
<sequence>MTVGVIGAGIGGLSTALALQANGLKATVFEQAREIRSLGAGLGIAPNGLRALSGIGADGPVLQWGFPLEDIIVRTWRGERVPTQGAWAAGGHQVHRAELQSGLRDLLPDDAVRFGRILKGLAETPAGVELEFEDGSRERFDVVVGADGIHSVVQGFVAEPVVPTSEGVMAYRGLVPVERLKGGIDISRGQMWTGPGRSFLTYPVSLGRLLNVVAYVPTDLDGEDSWSAPGEVSALAAHYHGWDQPVQEIIGAMEETFRWGIYDRPQPSTWSTNRVAVLGDAAHATTPHLGQGANQAIEDAVTLGVLLADAEPLQVPERLRLYERLRRERTQRIQRDSRVMGQINRSSDLTPEERAEQITRLWSEDWITPYDAEEVAKDALRDHA</sequence>
<dbReference type="InterPro" id="IPR002938">
    <property type="entry name" value="FAD-bd"/>
</dbReference>
<evidence type="ECO:0000256" key="5">
    <source>
        <dbReference type="ARBA" id="ARBA00023033"/>
    </source>
</evidence>
<evidence type="ECO:0000256" key="2">
    <source>
        <dbReference type="ARBA" id="ARBA00022630"/>
    </source>
</evidence>
<dbReference type="EMBL" id="MLIS01000001">
    <property type="protein sequence ID" value="OHU80558.1"/>
    <property type="molecule type" value="Genomic_DNA"/>
</dbReference>
<evidence type="ECO:0000259" key="6">
    <source>
        <dbReference type="Pfam" id="PF01494"/>
    </source>
</evidence>
<keyword evidence="2" id="KW-0285">Flavoprotein</keyword>
<protein>
    <submittedName>
        <fullName evidence="7">Salicylate hydroxylase</fullName>
    </submittedName>
</protein>
<dbReference type="PANTHER" id="PTHR13789:SF318">
    <property type="entry name" value="GERANYLGERANYL DIPHOSPHATE REDUCTASE"/>
    <property type="match status" value="1"/>
</dbReference>
<dbReference type="AlphaFoldDB" id="A0A1S1MCG2"/>